<keyword evidence="3" id="KW-1185">Reference proteome</keyword>
<dbReference type="AlphaFoldDB" id="A0A642UJN7"/>
<dbReference type="RefSeq" id="XP_034011355.1">
    <property type="nucleotide sequence ID" value="XM_034156577.1"/>
</dbReference>
<dbReference type="InterPro" id="IPR016689">
    <property type="entry name" value="ESCRT-2_cplx_Snf8"/>
</dbReference>
<evidence type="ECO:0008006" key="4">
    <source>
        <dbReference type="Google" id="ProtNLM"/>
    </source>
</evidence>
<dbReference type="SUPFAM" id="SSF46785">
    <property type="entry name" value="Winged helix' DNA-binding domain"/>
    <property type="match status" value="2"/>
</dbReference>
<accession>A0A642UJN7</accession>
<dbReference type="EMBL" id="SWFT01000112">
    <property type="protein sequence ID" value="KAA8900355.1"/>
    <property type="molecule type" value="Genomic_DNA"/>
</dbReference>
<gene>
    <name evidence="2" type="ORF">DIURU_003778</name>
</gene>
<dbReference type="Pfam" id="PF04157">
    <property type="entry name" value="EAP30"/>
    <property type="match status" value="1"/>
</dbReference>
<dbReference type="InterPro" id="IPR036388">
    <property type="entry name" value="WH-like_DNA-bd_sf"/>
</dbReference>
<evidence type="ECO:0000313" key="3">
    <source>
        <dbReference type="Proteomes" id="UP000449547"/>
    </source>
</evidence>
<sequence length="229" mass="25390">MSFDRAAYSRVGKSLVQKHQQHLDTQLEVLRQALVNFASEHASDIAASPEFTAKFTQMCVSAGLDPLKLMSLRRSSSSSQEPSAVAVRVMEFCQQTIHINGGLIAVSDLATQLSDADIGLTVTEAEVVKAVDALQKLGPGYSLITINSQRWLKYSSATDDMSSDQHKLLELCQFMGGYVTYRLLRDNYGWDGERCRRVVDEMISQALLWIDNGPPNSTELLFWVPTNLG</sequence>
<evidence type="ECO:0000313" key="2">
    <source>
        <dbReference type="EMBL" id="KAA8900355.1"/>
    </source>
</evidence>
<dbReference type="OrthoDB" id="283883at2759"/>
<evidence type="ECO:0000256" key="1">
    <source>
        <dbReference type="ARBA" id="ARBA00009834"/>
    </source>
</evidence>
<dbReference type="PANTHER" id="PTHR12806:SF0">
    <property type="entry name" value="VACUOLAR-SORTING PROTEIN SNF8"/>
    <property type="match status" value="1"/>
</dbReference>
<dbReference type="OMA" id="QIVEVCM"/>
<dbReference type="Gene3D" id="1.10.10.10">
    <property type="entry name" value="Winged helix-like DNA-binding domain superfamily/Winged helix DNA-binding domain"/>
    <property type="match status" value="2"/>
</dbReference>
<dbReference type="GeneID" id="54782429"/>
<dbReference type="GO" id="GO:0000814">
    <property type="term" value="C:ESCRT II complex"/>
    <property type="evidence" value="ECO:0007669"/>
    <property type="project" value="InterPro"/>
</dbReference>
<name>A0A642UJN7_DIURU</name>
<dbReference type="InterPro" id="IPR036390">
    <property type="entry name" value="WH_DNA-bd_sf"/>
</dbReference>
<protein>
    <recommendedName>
        <fullName evidence="4">Vacuolar-sorting protein SNF8</fullName>
    </recommendedName>
</protein>
<comment type="caution">
    <text evidence="2">The sequence shown here is derived from an EMBL/GenBank/DDBJ whole genome shotgun (WGS) entry which is preliminary data.</text>
</comment>
<dbReference type="VEuPathDB" id="FungiDB:DIURU_003778"/>
<dbReference type="GO" id="GO:0043328">
    <property type="term" value="P:protein transport to vacuole involved in ubiquitin-dependent protein catabolic process via the multivesicular body sorting pathway"/>
    <property type="evidence" value="ECO:0007669"/>
    <property type="project" value="TreeGrafter"/>
</dbReference>
<organism evidence="2 3">
    <name type="scientific">Diutina rugosa</name>
    <name type="common">Yeast</name>
    <name type="synonym">Candida rugosa</name>
    <dbReference type="NCBI Taxonomy" id="5481"/>
    <lineage>
        <taxon>Eukaryota</taxon>
        <taxon>Fungi</taxon>
        <taxon>Dikarya</taxon>
        <taxon>Ascomycota</taxon>
        <taxon>Saccharomycotina</taxon>
        <taxon>Pichiomycetes</taxon>
        <taxon>Debaryomycetaceae</taxon>
        <taxon>Diutina</taxon>
    </lineage>
</organism>
<reference evidence="2 3" key="1">
    <citation type="submission" date="2019-07" db="EMBL/GenBank/DDBJ databases">
        <title>Genome assembly of two rare yeast pathogens: Diutina rugosa and Trichomonascus ciferrii.</title>
        <authorList>
            <person name="Mixao V."/>
            <person name="Saus E."/>
            <person name="Hansen A."/>
            <person name="Lass-Flor C."/>
            <person name="Gabaldon T."/>
        </authorList>
    </citation>
    <scope>NUCLEOTIDE SEQUENCE [LARGE SCALE GENOMIC DNA]</scope>
    <source>
        <strain evidence="2 3">CBS 613</strain>
    </source>
</reference>
<dbReference type="Gene3D" id="6.10.140.180">
    <property type="match status" value="1"/>
</dbReference>
<dbReference type="InterPro" id="IPR040608">
    <property type="entry name" value="Snf8/Vps36"/>
</dbReference>
<dbReference type="Proteomes" id="UP000449547">
    <property type="component" value="Unassembled WGS sequence"/>
</dbReference>
<dbReference type="PANTHER" id="PTHR12806">
    <property type="entry name" value="EAP30 SUBUNIT OF ELL COMPLEX"/>
    <property type="match status" value="1"/>
</dbReference>
<comment type="similarity">
    <text evidence="1">Belongs to the SNF8 family.</text>
</comment>
<proteinExistence type="inferred from homology"/>